<dbReference type="NCBIfam" id="NF006421">
    <property type="entry name" value="PRK08673.1"/>
    <property type="match status" value="1"/>
</dbReference>
<dbReference type="Pfam" id="PF00793">
    <property type="entry name" value="DAHP_synth_1"/>
    <property type="match status" value="1"/>
</dbReference>
<comment type="caution">
    <text evidence="4">The sequence shown here is derived from an EMBL/GenBank/DDBJ whole genome shotgun (WGS) entry which is preliminary data.</text>
</comment>
<dbReference type="EMBL" id="JBCHKQ010000001">
    <property type="protein sequence ID" value="MEM5947044.1"/>
    <property type="molecule type" value="Genomic_DNA"/>
</dbReference>
<dbReference type="NCBIfam" id="NF009239">
    <property type="entry name" value="PRK12595.1"/>
    <property type="match status" value="1"/>
</dbReference>
<feature type="domain" description="ACT" evidence="3">
    <location>
        <begin position="553"/>
        <end position="630"/>
    </location>
</feature>
<gene>
    <name evidence="4" type="primary">aroF</name>
    <name evidence="4" type="ORF">WKV44_00645</name>
</gene>
<feature type="domain" description="Prephenate dehydratase" evidence="2">
    <location>
        <begin position="361"/>
        <end position="540"/>
    </location>
</feature>
<keyword evidence="5" id="KW-1185">Reference proteome</keyword>
<dbReference type="GO" id="GO:0003849">
    <property type="term" value="F:3-deoxy-7-phosphoheptulonate synthase activity"/>
    <property type="evidence" value="ECO:0007669"/>
    <property type="project" value="UniProtKB-EC"/>
</dbReference>
<dbReference type="NCBIfam" id="TIGR01361">
    <property type="entry name" value="DAHP_synth_Bsub"/>
    <property type="match status" value="1"/>
</dbReference>
<accession>A0ABU9U8P8</accession>
<dbReference type="InterPro" id="IPR041071">
    <property type="entry name" value="DAHP_snth_FXD"/>
</dbReference>
<dbReference type="RefSeq" id="WP_420068498.1">
    <property type="nucleotide sequence ID" value="NZ_JBCHKQ010000001.1"/>
</dbReference>
<proteinExistence type="predicted"/>
<dbReference type="InterPro" id="IPR002912">
    <property type="entry name" value="ACT_dom"/>
</dbReference>
<evidence type="ECO:0000313" key="4">
    <source>
        <dbReference type="EMBL" id="MEM5947044.1"/>
    </source>
</evidence>
<dbReference type="InterPro" id="IPR001086">
    <property type="entry name" value="Preph_deHydtase"/>
</dbReference>
<dbReference type="InterPro" id="IPR052899">
    <property type="entry name" value="Class-I_DAHP_synthase"/>
</dbReference>
<dbReference type="Pfam" id="PF18152">
    <property type="entry name" value="DAHP_snth_FXD"/>
    <property type="match status" value="1"/>
</dbReference>
<evidence type="ECO:0000259" key="3">
    <source>
        <dbReference type="PROSITE" id="PS51671"/>
    </source>
</evidence>
<sequence>MIIVLERGISKEKKDNIIAFLSEKKLKIREIIGEEETVIGAVGQLAIDIREVEILPGVARVIPISKPYKLASRELKKSDTVVKLKNNIKIGGGRIAVIAGPCAVENREQLFSIAESVKSSGAVILRGGAFKPRTSPYSFQGLGEEGLRYLKEVSDKLNIPVVSEIVSPEHVEIFIKYVDIFQIGARNMQNFELLKKVGATGLPVILKRGLAATMEEWLMAAEYLLAHGTDDVILCERGIRTFETYTRNTLDLSAIPVIKKLSHLPVIVDPSHATGVRTKVMPMALAAIAAGADGLMVEVHNNPEKALSDGAQSLYPEQFELLMRNIEAMSPVIGKEVEKIPESSGLLYSVYSEKNDTTQLTVAFQGEHGAFSEKALTQYFSKYDFDTVPCQAFSDVFNTVLEGKADYGIIPIENSLAGSILENYDLLLQYPDIKIVGETQIRIEHSLIAIEDASFDTIRYVYSHPQGLSQCKDFLDQHPEWERIPFYDTAGAVAYVAKEKDIRKAAIANEVAAQYYGVKVLKQGIESNPRNYTRFFIIAREEHPVIENPSKASLSFQTPDKPGALLSCLRIIADAKLNLKKLESRPIQGKPWNYMFFLDIELPENKNVFFDTVKKLEGLAENLKILGIYS</sequence>
<organism evidence="4 5">
    <name type="scientific">Rarispira pelagica</name>
    <dbReference type="NCBI Taxonomy" id="3141764"/>
    <lineage>
        <taxon>Bacteria</taxon>
        <taxon>Pseudomonadati</taxon>
        <taxon>Spirochaetota</taxon>
        <taxon>Spirochaetia</taxon>
        <taxon>Winmispirales</taxon>
        <taxon>Winmispiraceae</taxon>
        <taxon>Rarispira</taxon>
    </lineage>
</organism>
<evidence type="ECO:0000259" key="2">
    <source>
        <dbReference type="PROSITE" id="PS51171"/>
    </source>
</evidence>
<dbReference type="CDD" id="cd13631">
    <property type="entry name" value="PBP2_Ct-PDT_like"/>
    <property type="match status" value="1"/>
</dbReference>
<dbReference type="SUPFAM" id="SSF51569">
    <property type="entry name" value="Aldolase"/>
    <property type="match status" value="1"/>
</dbReference>
<dbReference type="SUPFAM" id="SSF53850">
    <property type="entry name" value="Periplasmic binding protein-like II"/>
    <property type="match status" value="1"/>
</dbReference>
<dbReference type="InterPro" id="IPR013785">
    <property type="entry name" value="Aldolase_TIM"/>
</dbReference>
<dbReference type="InterPro" id="IPR006218">
    <property type="entry name" value="DAHP1/KDSA"/>
</dbReference>
<dbReference type="Proteomes" id="UP001466331">
    <property type="component" value="Unassembled WGS sequence"/>
</dbReference>
<evidence type="ECO:0000256" key="1">
    <source>
        <dbReference type="ARBA" id="ARBA00022679"/>
    </source>
</evidence>
<dbReference type="NCBIfam" id="NF008865">
    <property type="entry name" value="PRK11898.1"/>
    <property type="match status" value="1"/>
</dbReference>
<dbReference type="Gene3D" id="3.30.70.260">
    <property type="match status" value="1"/>
</dbReference>
<keyword evidence="1 4" id="KW-0808">Transferase</keyword>
<protein>
    <submittedName>
        <fullName evidence="4">3-deoxy-7-phosphoheptulonate synthase</fullName>
        <ecNumber evidence="4">2.5.1.54</ecNumber>
    </submittedName>
</protein>
<dbReference type="CDD" id="cd04905">
    <property type="entry name" value="ACT_CM-PDT"/>
    <property type="match status" value="1"/>
</dbReference>
<dbReference type="EC" id="2.5.1.54" evidence="4"/>
<dbReference type="InterPro" id="IPR006268">
    <property type="entry name" value="DAHP_syn_2"/>
</dbReference>
<dbReference type="PANTHER" id="PTHR43018:SF2">
    <property type="entry name" value="PHOSPHO-2-DEHYDRO-3-DEOXYHEPTONATE ALDOLASE"/>
    <property type="match status" value="1"/>
</dbReference>
<evidence type="ECO:0000313" key="5">
    <source>
        <dbReference type="Proteomes" id="UP001466331"/>
    </source>
</evidence>
<dbReference type="Gene3D" id="3.20.20.70">
    <property type="entry name" value="Aldolase class I"/>
    <property type="match status" value="1"/>
</dbReference>
<reference evidence="4 5" key="1">
    <citation type="submission" date="2024-03" db="EMBL/GenBank/DDBJ databases">
        <title>Ignisphaera cupida sp. nov., a hyperthermophilic hydrolytic archaeon from a hot spring of Kamchatka, and proposal of Ignisphaeraceae fam. nov.</title>
        <authorList>
            <person name="Podosokorskaya O.A."/>
            <person name="Elcheninov A.G."/>
            <person name="Maltseva A.I."/>
            <person name="Zayulina K.S."/>
            <person name="Novikov A."/>
            <person name="Merkel A.Y."/>
        </authorList>
    </citation>
    <scope>NUCLEOTIDE SEQUENCE [LARGE SCALE GENOMIC DNA]</scope>
    <source>
        <strain evidence="4 5">38H-sp</strain>
    </source>
</reference>
<dbReference type="SUPFAM" id="SSF55021">
    <property type="entry name" value="ACT-like"/>
    <property type="match status" value="1"/>
</dbReference>
<name>A0ABU9U8P8_9SPIR</name>
<dbReference type="Pfam" id="PF00800">
    <property type="entry name" value="PDT"/>
    <property type="match status" value="1"/>
</dbReference>
<dbReference type="PROSITE" id="PS51171">
    <property type="entry name" value="PREPHENATE_DEHYDR_3"/>
    <property type="match status" value="1"/>
</dbReference>
<dbReference type="Gene3D" id="3.30.70.1140">
    <property type="entry name" value="Phospho-2-dehydro-3-deoxyheptonate aldolase, domain 1"/>
    <property type="match status" value="1"/>
</dbReference>
<dbReference type="Gene3D" id="3.40.190.10">
    <property type="entry name" value="Periplasmic binding protein-like II"/>
    <property type="match status" value="2"/>
</dbReference>
<dbReference type="PANTHER" id="PTHR43018">
    <property type="entry name" value="PHOSPHO-2-DEHYDRO-3-DEOXYHEPTONATE ALDOLASE"/>
    <property type="match status" value="1"/>
</dbReference>
<dbReference type="PROSITE" id="PS51671">
    <property type="entry name" value="ACT"/>
    <property type="match status" value="1"/>
</dbReference>
<dbReference type="InterPro" id="IPR045865">
    <property type="entry name" value="ACT-like_dom_sf"/>
</dbReference>